<dbReference type="InterPro" id="IPR011478">
    <property type="entry name" value="DUF1585"/>
</dbReference>
<dbReference type="Pfam" id="PF07631">
    <property type="entry name" value="PSD4"/>
    <property type="match status" value="1"/>
</dbReference>
<dbReference type="Pfam" id="PF07626">
    <property type="entry name" value="PSD3"/>
    <property type="match status" value="1"/>
</dbReference>
<gene>
    <name evidence="7" type="ORF">TBK1r_30640</name>
</gene>
<evidence type="ECO:0000313" key="7">
    <source>
        <dbReference type="EMBL" id="QDV84119.1"/>
    </source>
</evidence>
<feature type="domain" description="DUF1595" evidence="6">
    <location>
        <begin position="443"/>
        <end position="502"/>
    </location>
</feature>
<feature type="domain" description="DUF1592" evidence="4">
    <location>
        <begin position="518"/>
        <end position="644"/>
    </location>
</feature>
<dbReference type="EMBL" id="CP036432">
    <property type="protein sequence ID" value="QDV84119.1"/>
    <property type="molecule type" value="Genomic_DNA"/>
</dbReference>
<feature type="domain" description="DUF1585" evidence="1">
    <location>
        <begin position="773"/>
        <end position="847"/>
    </location>
</feature>
<dbReference type="Pfam" id="PF07624">
    <property type="entry name" value="PSD2"/>
    <property type="match status" value="1"/>
</dbReference>
<dbReference type="Proteomes" id="UP000318081">
    <property type="component" value="Chromosome"/>
</dbReference>
<sequence>MFDQTIVIRPFYVQPDRGFSSHVRFAARLSLLVVLLSGLGFLSAGGQGVVAAPPVDATQTAEPPPPSESAAPDALANWQATGLPLMQAYCVDCHNEDVQEGGLDLSPFETLSDLTTAEVKRVLEMVRFGAMPPEDYDTPEIEERKSLVASLEATMYSSTCDLTPRAGKVTVRRLNRSEYNNTIRDLFGLDLRPADRFPSDEVGAGFDNNGDVLSLSPMLIEKLIEAAEFVSQNVMIDPADLPELRLELPGDQLPIYGDPKIGRFSGRFVDRDSFAWIDLDAPFDGQYRIDVRGGTTSKSHGKAKVAICDEQGKLLASDELDYFGGGGSSDSMQETIELTQGKHRLIFVPVLDDRKLVVGETSFESVTTMDPERVKTILAKRGKPVSPDGDIDSDSYPFMFRSFRVSGPREHPRDAYPPKQFQIVRHVAPKKRDRYSDVAKTAMKNLQPLMKQVFRGPVSDDEVRPYAQLVEQSVKEGASFHRGTQIALSAILVSPRFLFRVETPPPDSQPNSFGDIPLSPHQLATRLSYFLWSSTPDQTLLDQADRNELDLERLKSHVGRMLADQKADALATDFAAQWLGLRNLVEHEADGKRFPTFDQDLKSAMVRETELLFLHILRNNLSISEFLTADYTFVNETLAEHYGLTFRGEPFEKVSLSGTPRRGLLSHGSVLTLTSTPNRTSPVLRGKWILENVLGTKAPDPPAGVPELDDAKAAGENATLREQLELHRQSPSCASCHRVMDQLGFGLDDYDAIGQYRTEEGGKPIDASGALPDGRSFNGGAQLSGMLAETEVEGLARTLAERLLTFAIGRELTPDDRCTIDEILEHTRGNQFRLADLVTEVVTSRQFRFQTFDADAGSR</sequence>
<feature type="domain" description="Cytochrome C Planctomycete-type" evidence="5">
    <location>
        <begin position="90"/>
        <end position="135"/>
    </location>
</feature>
<dbReference type="Pfam" id="PF07637">
    <property type="entry name" value="PSD5"/>
    <property type="match status" value="1"/>
</dbReference>
<dbReference type="InterPro" id="IPR013036">
    <property type="entry name" value="DUF1587"/>
</dbReference>
<dbReference type="Pfam" id="PF07627">
    <property type="entry name" value="PSCyt3"/>
    <property type="match status" value="1"/>
</dbReference>
<evidence type="ECO:0008006" key="9">
    <source>
        <dbReference type="Google" id="ProtNLM"/>
    </source>
</evidence>
<keyword evidence="8" id="KW-1185">Reference proteome</keyword>
<evidence type="ECO:0000259" key="4">
    <source>
        <dbReference type="Pfam" id="PF07631"/>
    </source>
</evidence>
<evidence type="ECO:0000259" key="1">
    <source>
        <dbReference type="Pfam" id="PF07624"/>
    </source>
</evidence>
<feature type="domain" description="DUF1588" evidence="3">
    <location>
        <begin position="661"/>
        <end position="760"/>
    </location>
</feature>
<evidence type="ECO:0000259" key="2">
    <source>
        <dbReference type="Pfam" id="PF07626"/>
    </source>
</evidence>
<organism evidence="7 8">
    <name type="scientific">Stieleria magnilauensis</name>
    <dbReference type="NCBI Taxonomy" id="2527963"/>
    <lineage>
        <taxon>Bacteria</taxon>
        <taxon>Pseudomonadati</taxon>
        <taxon>Planctomycetota</taxon>
        <taxon>Planctomycetia</taxon>
        <taxon>Pirellulales</taxon>
        <taxon>Pirellulaceae</taxon>
        <taxon>Stieleria</taxon>
    </lineage>
</organism>
<dbReference type="InterPro" id="IPR011429">
    <property type="entry name" value="Cyt_c_Planctomycete-type"/>
</dbReference>
<dbReference type="RefSeq" id="WP_145211936.1">
    <property type="nucleotide sequence ID" value="NZ_CP036432.1"/>
</dbReference>
<evidence type="ECO:0000259" key="3">
    <source>
        <dbReference type="Pfam" id="PF07627"/>
    </source>
</evidence>
<reference evidence="7 8" key="1">
    <citation type="submission" date="2019-02" db="EMBL/GenBank/DDBJ databases">
        <title>Deep-cultivation of Planctomycetes and their phenomic and genomic characterization uncovers novel biology.</title>
        <authorList>
            <person name="Wiegand S."/>
            <person name="Jogler M."/>
            <person name="Boedeker C."/>
            <person name="Pinto D."/>
            <person name="Vollmers J."/>
            <person name="Rivas-Marin E."/>
            <person name="Kohn T."/>
            <person name="Peeters S.H."/>
            <person name="Heuer A."/>
            <person name="Rast P."/>
            <person name="Oberbeckmann S."/>
            <person name="Bunk B."/>
            <person name="Jeske O."/>
            <person name="Meyerdierks A."/>
            <person name="Storesund J.E."/>
            <person name="Kallscheuer N."/>
            <person name="Luecker S."/>
            <person name="Lage O.M."/>
            <person name="Pohl T."/>
            <person name="Merkel B.J."/>
            <person name="Hornburger P."/>
            <person name="Mueller R.-W."/>
            <person name="Bruemmer F."/>
            <person name="Labrenz M."/>
            <person name="Spormann A.M."/>
            <person name="Op den Camp H."/>
            <person name="Overmann J."/>
            <person name="Amann R."/>
            <person name="Jetten M.S.M."/>
            <person name="Mascher T."/>
            <person name="Medema M.H."/>
            <person name="Devos D.P."/>
            <person name="Kaster A.-K."/>
            <person name="Ovreas L."/>
            <person name="Rohde M."/>
            <person name="Galperin M.Y."/>
            <person name="Jogler C."/>
        </authorList>
    </citation>
    <scope>NUCLEOTIDE SEQUENCE [LARGE SCALE GENOMIC DNA]</scope>
    <source>
        <strain evidence="7 8">TBK1r</strain>
    </source>
</reference>
<dbReference type="InterPro" id="IPR013043">
    <property type="entry name" value="DUF1595"/>
</dbReference>
<accession>A0ABX5XQ42</accession>
<dbReference type="InterPro" id="IPR013042">
    <property type="entry name" value="DUF1592"/>
</dbReference>
<protein>
    <recommendedName>
        <fullName evidence="9">Planctomycete cytochrome C</fullName>
    </recommendedName>
</protein>
<name>A0ABX5XQ42_9BACT</name>
<evidence type="ECO:0000259" key="6">
    <source>
        <dbReference type="Pfam" id="PF07637"/>
    </source>
</evidence>
<evidence type="ECO:0000259" key="5">
    <source>
        <dbReference type="Pfam" id="PF07635"/>
    </source>
</evidence>
<dbReference type="InterPro" id="IPR013039">
    <property type="entry name" value="DUF1588"/>
</dbReference>
<feature type="domain" description="DUF1587" evidence="2">
    <location>
        <begin position="172"/>
        <end position="234"/>
    </location>
</feature>
<proteinExistence type="predicted"/>
<dbReference type="Pfam" id="PF07635">
    <property type="entry name" value="PSCyt1"/>
    <property type="match status" value="1"/>
</dbReference>
<evidence type="ECO:0000313" key="8">
    <source>
        <dbReference type="Proteomes" id="UP000318081"/>
    </source>
</evidence>